<protein>
    <recommendedName>
        <fullName evidence="2">Anaphase-promoting complex subunit 11</fullName>
    </recommendedName>
</protein>
<dbReference type="OrthoDB" id="1681166at2759"/>
<dbReference type="InterPro" id="IPR013083">
    <property type="entry name" value="Znf_RING/FYVE/PHD"/>
</dbReference>
<dbReference type="GO" id="GO:0008270">
    <property type="term" value="F:zinc ion binding"/>
    <property type="evidence" value="ECO:0007669"/>
    <property type="project" value="UniProtKB-KW"/>
</dbReference>
<evidence type="ECO:0000256" key="2">
    <source>
        <dbReference type="ARBA" id="ARBA00013928"/>
    </source>
</evidence>
<keyword evidence="8" id="KW-0862">Zinc</keyword>
<dbReference type="GO" id="GO:0031145">
    <property type="term" value="P:anaphase-promoting complex-dependent catabolic process"/>
    <property type="evidence" value="ECO:0007669"/>
    <property type="project" value="InterPro"/>
</dbReference>
<comment type="similarity">
    <text evidence="1">Belongs to the RING-box family.</text>
</comment>
<evidence type="ECO:0000256" key="9">
    <source>
        <dbReference type="ARBA" id="ARBA00023306"/>
    </source>
</evidence>
<dbReference type="AlphaFoldDB" id="A0A815N6W6"/>
<dbReference type="GO" id="GO:0005680">
    <property type="term" value="C:anaphase-promoting complex"/>
    <property type="evidence" value="ECO:0007669"/>
    <property type="project" value="InterPro"/>
</dbReference>
<keyword evidence="9" id="KW-0131">Cell cycle</keyword>
<evidence type="ECO:0000259" key="11">
    <source>
        <dbReference type="PROSITE" id="PS50089"/>
    </source>
</evidence>
<comment type="caution">
    <text evidence="12">The sequence shown here is derived from an EMBL/GenBank/DDBJ whole genome shotgun (WGS) entry which is preliminary data.</text>
</comment>
<dbReference type="CDD" id="cd16456">
    <property type="entry name" value="RING-H2_APC11"/>
    <property type="match status" value="1"/>
</dbReference>
<accession>A0A815N6W6</accession>
<evidence type="ECO:0000313" key="12">
    <source>
        <dbReference type="EMBL" id="CAF1434161.1"/>
    </source>
</evidence>
<dbReference type="InterPro" id="IPR051031">
    <property type="entry name" value="RING-box_E3_Ubiquitin_Ligase"/>
</dbReference>
<evidence type="ECO:0000256" key="4">
    <source>
        <dbReference type="ARBA" id="ARBA00022723"/>
    </source>
</evidence>
<dbReference type="PROSITE" id="PS50089">
    <property type="entry name" value="ZF_RING_2"/>
    <property type="match status" value="1"/>
</dbReference>
<evidence type="ECO:0000313" key="13">
    <source>
        <dbReference type="Proteomes" id="UP000663852"/>
    </source>
</evidence>
<keyword evidence="5 10" id="KW-0863">Zinc-finger</keyword>
<dbReference type="GO" id="GO:0051301">
    <property type="term" value="P:cell division"/>
    <property type="evidence" value="ECO:0007669"/>
    <property type="project" value="UniProtKB-KW"/>
</dbReference>
<organism evidence="12 13">
    <name type="scientific">Adineta ricciae</name>
    <name type="common">Rotifer</name>
    <dbReference type="NCBI Taxonomy" id="249248"/>
    <lineage>
        <taxon>Eukaryota</taxon>
        <taxon>Metazoa</taxon>
        <taxon>Spiralia</taxon>
        <taxon>Gnathifera</taxon>
        <taxon>Rotifera</taxon>
        <taxon>Eurotatoria</taxon>
        <taxon>Bdelloidea</taxon>
        <taxon>Adinetida</taxon>
        <taxon>Adinetidae</taxon>
        <taxon>Adineta</taxon>
    </lineage>
</organism>
<dbReference type="Pfam" id="PF12861">
    <property type="entry name" value="zf-ANAPC11"/>
    <property type="match status" value="1"/>
</dbReference>
<sequence>MKQQYKILYPHILQMRIRLKEFNGVAVWKWVTNDDSCGICRMPFDASCSECRYPGDQCPVLHGECRHCFHEHCIMKWINSQQTNKLCPMCRGEWKSIP</sequence>
<name>A0A815N6W6_ADIRI</name>
<evidence type="ECO:0000256" key="7">
    <source>
        <dbReference type="ARBA" id="ARBA00022786"/>
    </source>
</evidence>
<dbReference type="EMBL" id="CAJNOJ010000400">
    <property type="protein sequence ID" value="CAF1434161.1"/>
    <property type="molecule type" value="Genomic_DNA"/>
</dbReference>
<dbReference type="SUPFAM" id="SSF57850">
    <property type="entry name" value="RING/U-box"/>
    <property type="match status" value="1"/>
</dbReference>
<dbReference type="InterPro" id="IPR001841">
    <property type="entry name" value="Znf_RING"/>
</dbReference>
<keyword evidence="4" id="KW-0479">Metal-binding</keyword>
<evidence type="ECO:0000256" key="1">
    <source>
        <dbReference type="ARBA" id="ARBA00009273"/>
    </source>
</evidence>
<evidence type="ECO:0000256" key="3">
    <source>
        <dbReference type="ARBA" id="ARBA00022618"/>
    </source>
</evidence>
<keyword evidence="3" id="KW-0132">Cell division</keyword>
<evidence type="ECO:0000256" key="6">
    <source>
        <dbReference type="ARBA" id="ARBA00022776"/>
    </source>
</evidence>
<dbReference type="GO" id="GO:0097602">
    <property type="term" value="F:cullin family protein binding"/>
    <property type="evidence" value="ECO:0007669"/>
    <property type="project" value="InterPro"/>
</dbReference>
<feature type="domain" description="RING-type" evidence="11">
    <location>
        <begin position="48"/>
        <end position="91"/>
    </location>
</feature>
<dbReference type="Proteomes" id="UP000663852">
    <property type="component" value="Unassembled WGS sequence"/>
</dbReference>
<dbReference type="GO" id="GO:0061630">
    <property type="term" value="F:ubiquitin protein ligase activity"/>
    <property type="evidence" value="ECO:0007669"/>
    <property type="project" value="InterPro"/>
</dbReference>
<reference evidence="12" key="1">
    <citation type="submission" date="2021-02" db="EMBL/GenBank/DDBJ databases">
        <authorList>
            <person name="Nowell W R."/>
        </authorList>
    </citation>
    <scope>NUCLEOTIDE SEQUENCE</scope>
</reference>
<proteinExistence type="inferred from homology"/>
<evidence type="ECO:0000256" key="8">
    <source>
        <dbReference type="ARBA" id="ARBA00022833"/>
    </source>
</evidence>
<keyword evidence="6" id="KW-0498">Mitosis</keyword>
<evidence type="ECO:0000256" key="10">
    <source>
        <dbReference type="PROSITE-ProRule" id="PRU00175"/>
    </source>
</evidence>
<keyword evidence="7" id="KW-0833">Ubl conjugation pathway</keyword>
<gene>
    <name evidence="12" type="ORF">EDS130_LOCUS38406</name>
</gene>
<dbReference type="PANTHER" id="PTHR11210">
    <property type="entry name" value="RING BOX"/>
    <property type="match status" value="1"/>
</dbReference>
<dbReference type="Gene3D" id="3.30.40.10">
    <property type="entry name" value="Zinc/RING finger domain, C3HC4 (zinc finger)"/>
    <property type="match status" value="1"/>
</dbReference>
<evidence type="ECO:0000256" key="5">
    <source>
        <dbReference type="ARBA" id="ARBA00022771"/>
    </source>
</evidence>
<dbReference type="InterPro" id="IPR024991">
    <property type="entry name" value="RING-H2_APC11"/>
</dbReference>